<dbReference type="GO" id="GO:0003677">
    <property type="term" value="F:DNA binding"/>
    <property type="evidence" value="ECO:0007669"/>
    <property type="project" value="InterPro"/>
</dbReference>
<feature type="non-terminal residue" evidence="2">
    <location>
        <position position="1"/>
    </location>
</feature>
<protein>
    <submittedName>
        <fullName evidence="2">Transposase, IS91 family</fullName>
    </submittedName>
</protein>
<dbReference type="GO" id="GO:0004803">
    <property type="term" value="F:transposase activity"/>
    <property type="evidence" value="ECO:0007669"/>
    <property type="project" value="InterPro"/>
</dbReference>
<organism evidence="2 3">
    <name type="scientific">Serratia symbiotica str. Tucson</name>
    <dbReference type="NCBI Taxonomy" id="914128"/>
    <lineage>
        <taxon>Bacteria</taxon>
        <taxon>Pseudomonadati</taxon>
        <taxon>Pseudomonadota</taxon>
        <taxon>Gammaproteobacteria</taxon>
        <taxon>Enterobacterales</taxon>
        <taxon>Yersiniaceae</taxon>
        <taxon>Serratia</taxon>
        <taxon>Serratia symbiotica</taxon>
    </lineage>
</organism>
<dbReference type="AlphaFoldDB" id="E9CMJ5"/>
<name>E9CMJ5_9GAMM</name>
<keyword evidence="3" id="KW-1185">Reference proteome</keyword>
<dbReference type="HOGENOM" id="CLU_1302081_0_0_6"/>
<dbReference type="GO" id="GO:0006313">
    <property type="term" value="P:DNA transposition"/>
    <property type="evidence" value="ECO:0007669"/>
    <property type="project" value="InterPro"/>
</dbReference>
<dbReference type="InterPro" id="IPR007069">
    <property type="entry name" value="Transposase_32"/>
</dbReference>
<dbReference type="Proteomes" id="UP000013568">
    <property type="component" value="Unassembled WGS sequence"/>
</dbReference>
<evidence type="ECO:0000313" key="3">
    <source>
        <dbReference type="Proteomes" id="UP000013568"/>
    </source>
</evidence>
<dbReference type="Pfam" id="PF04986">
    <property type="entry name" value="Y2_Tnp"/>
    <property type="match status" value="1"/>
</dbReference>
<evidence type="ECO:0000313" key="2">
    <source>
        <dbReference type="EMBL" id="EFW12209.1"/>
    </source>
</evidence>
<sequence length="211" mass="23573">HPGCQSLTLPGRTAIAAPAGAEAATEASSVTAFRACSGRLSAIRKTRGAWYSVKYLGHYLKRPPVSASRLRHYGGGAVTHHYLDHRTGKHKRQTLSQEEMFGRYFSHVPSRHFKKMVRYSGFLANRKRGTLLPLVYEALQMQARKKPEKPGFAVLMKGFLGTDPYKCILYGDRLRFAGAQAGTHATELLSERLQGMEKKRWLQMPAPDQCA</sequence>
<gene>
    <name evidence="2" type="ORF">SSYM_1544</name>
</gene>
<proteinExistence type="predicted"/>
<feature type="domain" description="Transposase IS801/IS1294" evidence="1">
    <location>
        <begin position="45"/>
        <end position="127"/>
    </location>
</feature>
<evidence type="ECO:0000259" key="1">
    <source>
        <dbReference type="Pfam" id="PF04986"/>
    </source>
</evidence>
<dbReference type="EMBL" id="GL636113">
    <property type="protein sequence ID" value="EFW12209.1"/>
    <property type="molecule type" value="Genomic_DNA"/>
</dbReference>
<reference evidence="3" key="1">
    <citation type="journal article" date="2011" name="Genome Biol. Evol.">
        <title>Massive genomic decay in Serratia symbiotica, a recently evolved symbiont of aphids.</title>
        <authorList>
            <person name="Burke G.R."/>
            <person name="Moran N.A."/>
        </authorList>
    </citation>
    <scope>NUCLEOTIDE SEQUENCE [LARGE SCALE GENOMIC DNA]</scope>
    <source>
        <strain evidence="3">Tucson</strain>
    </source>
</reference>
<accession>E9CMJ5</accession>